<organism evidence="1 2">
    <name type="scientific">Vibrio phage 2 TSL-2019</name>
    <dbReference type="NCBI Taxonomy" id="2508172"/>
    <lineage>
        <taxon>Viruses</taxon>
        <taxon>Duplodnaviria</taxon>
        <taxon>Heunggongvirae</taxon>
        <taxon>Uroviricota</taxon>
        <taxon>Caudoviricetes</taxon>
        <taxon>Chimalliviridae</taxon>
        <taxon>Gorgonvirinae</taxon>
        <taxon>Aphroditevirus</taxon>
        <taxon>Aphroditevirus av2TSL2019</taxon>
    </lineage>
</organism>
<evidence type="ECO:0000313" key="1">
    <source>
        <dbReference type="EMBL" id="QAU04240.1"/>
    </source>
</evidence>
<name>A0A513PWB9_9CAUD</name>
<dbReference type="RefSeq" id="YP_009843187.1">
    <property type="nucleotide sequence ID" value="NC_048747.1"/>
</dbReference>
<reference evidence="1 2" key="1">
    <citation type="submission" date="2019-01" db="EMBL/GenBank/DDBJ databases">
        <authorList>
            <person name="Le T.S."/>
            <person name="Kurtboke I."/>
        </authorList>
    </citation>
    <scope>NUCLEOTIDE SEQUENCE [LARGE SCALE GENOMIC DNA]</scope>
</reference>
<dbReference type="Proteomes" id="UP000320660">
    <property type="component" value="Segment"/>
</dbReference>
<evidence type="ECO:0000313" key="2">
    <source>
        <dbReference type="Proteomes" id="UP000320660"/>
    </source>
</evidence>
<sequence>MSIELNLWAYDELNPEDYRAVRDLDNRHYVYCQIEYDTHSEESHFFGDTFDHHVPVIVLRQLSGEVLLSHIRKLETLDRNRIIVFVPQYQEMLDTLAAHGYEVKPASGE</sequence>
<dbReference type="KEGG" id="vg:55613453"/>
<keyword evidence="2" id="KW-1185">Reference proteome</keyword>
<proteinExistence type="predicted"/>
<dbReference type="GeneID" id="55613453"/>
<protein>
    <submittedName>
        <fullName evidence="1">Uncharacterized protein</fullName>
    </submittedName>
</protein>
<dbReference type="EMBL" id="MK368614">
    <property type="protein sequence ID" value="QAU04240.1"/>
    <property type="molecule type" value="Genomic_DNA"/>
</dbReference>
<accession>A0A513PWB9</accession>